<evidence type="ECO:0000313" key="1">
    <source>
        <dbReference type="EMBL" id="GAE37207.1"/>
    </source>
</evidence>
<name>W4QZ67_HALA3</name>
<dbReference type="OrthoDB" id="2935859at2"/>
<sequence>MRKIYEYMSTEEKIKALGLLKVDIIELKQELQNNYPRVVKDAITETLNRYQIEEEWLKNKVEERTNC</sequence>
<protein>
    <submittedName>
        <fullName evidence="1">Uncharacterized protein</fullName>
    </submittedName>
</protein>
<organism evidence="1 2">
    <name type="scientific">Halalkalibacter akibai (strain ATCC 43226 / DSM 21942 / CIP 109018 / JCM 9157 / 1139)</name>
    <name type="common">Bacillus akibai</name>
    <dbReference type="NCBI Taxonomy" id="1236973"/>
    <lineage>
        <taxon>Bacteria</taxon>
        <taxon>Bacillati</taxon>
        <taxon>Bacillota</taxon>
        <taxon>Bacilli</taxon>
        <taxon>Bacillales</taxon>
        <taxon>Bacillaceae</taxon>
        <taxon>Halalkalibacter</taxon>
    </lineage>
</organism>
<comment type="caution">
    <text evidence="1">The sequence shown here is derived from an EMBL/GenBank/DDBJ whole genome shotgun (WGS) entry which is preliminary data.</text>
</comment>
<evidence type="ECO:0000313" key="2">
    <source>
        <dbReference type="Proteomes" id="UP000018896"/>
    </source>
</evidence>
<reference evidence="1 2" key="1">
    <citation type="journal article" date="2014" name="Genome Announc.">
        <title>Draft Genome Sequences of Three Alkaliphilic Bacillus Strains, Bacillus wakoensis JCM 9140T, Bacillus akibai JCM 9157T, and Bacillus hemicellulosilyticus JCM 9152T.</title>
        <authorList>
            <person name="Yuki M."/>
            <person name="Oshima K."/>
            <person name="Suda W."/>
            <person name="Oshida Y."/>
            <person name="Kitamura K."/>
            <person name="Iida T."/>
            <person name="Hattori M."/>
            <person name="Ohkuma M."/>
        </authorList>
    </citation>
    <scope>NUCLEOTIDE SEQUENCE [LARGE SCALE GENOMIC DNA]</scope>
    <source>
        <strain evidence="1 2">JCM 9157</strain>
    </source>
</reference>
<accession>W4QZ67</accession>
<dbReference type="EMBL" id="BAUV01000059">
    <property type="protein sequence ID" value="GAE37207.1"/>
    <property type="molecule type" value="Genomic_DNA"/>
</dbReference>
<dbReference type="eggNOG" id="ENOG5030D8Z">
    <property type="taxonomic scope" value="Bacteria"/>
</dbReference>
<dbReference type="AlphaFoldDB" id="W4QZ67"/>
<dbReference type="Proteomes" id="UP000018896">
    <property type="component" value="Unassembled WGS sequence"/>
</dbReference>
<keyword evidence="2" id="KW-1185">Reference proteome</keyword>
<proteinExistence type="predicted"/>
<dbReference type="STRING" id="1236973.JCM9157_4475"/>
<dbReference type="RefSeq" id="WP_035667684.1">
    <property type="nucleotide sequence ID" value="NZ_BAUV01000059.1"/>
</dbReference>
<gene>
    <name evidence="1" type="ORF">JCM9157_4475</name>
</gene>